<name>A0A7N0V673_KALFE</name>
<dbReference type="GO" id="GO:0061908">
    <property type="term" value="C:phagophore"/>
    <property type="evidence" value="ECO:0007669"/>
    <property type="project" value="TreeGrafter"/>
</dbReference>
<feature type="region of interest" description="Disordered" evidence="1">
    <location>
        <begin position="396"/>
        <end position="425"/>
    </location>
</feature>
<dbReference type="GO" id="GO:0005776">
    <property type="term" value="C:autophagosome"/>
    <property type="evidence" value="ECO:0007669"/>
    <property type="project" value="TreeGrafter"/>
</dbReference>
<evidence type="ECO:0000256" key="1">
    <source>
        <dbReference type="SAM" id="MobiDB-lite"/>
    </source>
</evidence>
<feature type="compositionally biased region" description="Polar residues" evidence="1">
    <location>
        <begin position="399"/>
        <end position="425"/>
    </location>
</feature>
<dbReference type="EnsemblPlants" id="Kaladp0101s0212.5.v1.1">
    <property type="protein sequence ID" value="Kaladp0101s0212.5.v1.1"/>
    <property type="gene ID" value="Kaladp0101s0212.v1.1"/>
</dbReference>
<feature type="compositionally biased region" description="Basic and acidic residues" evidence="1">
    <location>
        <begin position="65"/>
        <end position="77"/>
    </location>
</feature>
<dbReference type="Proteomes" id="UP000594263">
    <property type="component" value="Unplaced"/>
</dbReference>
<dbReference type="InterPro" id="IPR053273">
    <property type="entry name" value="CST_Regulator"/>
</dbReference>
<dbReference type="PANTHER" id="PTHR34659:SF1">
    <property type="entry name" value="PROTEIN EGT2"/>
    <property type="match status" value="1"/>
</dbReference>
<organism evidence="2 3">
    <name type="scientific">Kalanchoe fedtschenkoi</name>
    <name type="common">Lavender scallops</name>
    <name type="synonym">South American air plant</name>
    <dbReference type="NCBI Taxonomy" id="63787"/>
    <lineage>
        <taxon>Eukaryota</taxon>
        <taxon>Viridiplantae</taxon>
        <taxon>Streptophyta</taxon>
        <taxon>Embryophyta</taxon>
        <taxon>Tracheophyta</taxon>
        <taxon>Spermatophyta</taxon>
        <taxon>Magnoliopsida</taxon>
        <taxon>eudicotyledons</taxon>
        <taxon>Gunneridae</taxon>
        <taxon>Pentapetalae</taxon>
        <taxon>Saxifragales</taxon>
        <taxon>Crassulaceae</taxon>
        <taxon>Kalanchoe</taxon>
    </lineage>
</organism>
<dbReference type="Gramene" id="Kaladp0101s0212.3.v1.1">
    <property type="protein sequence ID" value="Kaladp0101s0212.3.v1.1"/>
    <property type="gene ID" value="Kaladp0101s0212.v1.1"/>
</dbReference>
<dbReference type="Gramene" id="Kaladp0101s0212.1.v1.1">
    <property type="protein sequence ID" value="Kaladp0101s0212.1.v1.1"/>
    <property type="gene ID" value="Kaladp0101s0212.v1.1"/>
</dbReference>
<reference evidence="2" key="1">
    <citation type="submission" date="2021-01" db="UniProtKB">
        <authorList>
            <consortium name="EnsemblPlants"/>
        </authorList>
    </citation>
    <scope>IDENTIFICATION</scope>
</reference>
<evidence type="ECO:0000313" key="2">
    <source>
        <dbReference type="EnsemblPlants" id="Kaladp0101s0212.3.v1.1"/>
    </source>
</evidence>
<dbReference type="Gramene" id="Kaladp0101s0212.5.v1.1">
    <property type="protein sequence ID" value="Kaladp0101s0212.5.v1.1"/>
    <property type="gene ID" value="Kaladp0101s0212.v1.1"/>
</dbReference>
<proteinExistence type="predicted"/>
<dbReference type="AlphaFoldDB" id="A0A7N0V673"/>
<sequence length="425" mass="47013">MKSQGLRWVESIYEKFEIACEDVDSTMSQAPSKYVANPVQTVGNGVKKFCSAVMQDFFPSQVSSEKNDVPTAPHEENDYTEGYIDSSNVEGCEFYMDGEKTVKVHGAADWLHQDTVNPVQSSSSIERQRSDINETEVFCKSSDIGTDVTTMLDGPSQSELHSSSTVADVVSREVQKTHAAGPTFPDFAVPDSEYELLKTPNDDSVRSSAPEAADIGGTSYCNILENTQPTNTNSPSLTILAVPPNDIASKPVDKFVQNEFCELANSSECSIISSDSNDVDSFRVGESETLSCSSRSMAEQGWESSTLESSMTFSDICISDDRFTNSDPPAEAFLVDDVKFTQCDMLINGHRSTHRGQSLKSYKKLLQDAVNSRRKLVKEYKQLGLWYGDIYEEDDSTRNTHSTTVTSNSQDMTTQRQNLSDWELL</sequence>
<dbReference type="Gramene" id="Kaladp0101s0212.2.v1.1">
    <property type="protein sequence ID" value="Kaladp0101s0212.2.v1.1"/>
    <property type="gene ID" value="Kaladp0101s0212.v1.1"/>
</dbReference>
<evidence type="ECO:0000313" key="3">
    <source>
        <dbReference type="Proteomes" id="UP000594263"/>
    </source>
</evidence>
<dbReference type="EnsemblPlants" id="Kaladp0101s0212.2.v1.1">
    <property type="protein sequence ID" value="Kaladp0101s0212.2.v1.1"/>
    <property type="gene ID" value="Kaladp0101s0212.v1.1"/>
</dbReference>
<dbReference type="PANTHER" id="PTHR34659">
    <property type="entry name" value="BNAA05G11610D PROTEIN"/>
    <property type="match status" value="1"/>
</dbReference>
<dbReference type="EnsemblPlants" id="Kaladp0101s0212.1.v1.1">
    <property type="protein sequence ID" value="Kaladp0101s0212.1.v1.1"/>
    <property type="gene ID" value="Kaladp0101s0212.v1.1"/>
</dbReference>
<accession>A0A7N0V673</accession>
<dbReference type="EnsemblPlants" id="Kaladp0101s0212.3.v1.1">
    <property type="protein sequence ID" value="Kaladp0101s0212.3.v1.1"/>
    <property type="gene ID" value="Kaladp0101s0212.v1.1"/>
</dbReference>
<protein>
    <submittedName>
        <fullName evidence="2">Uncharacterized protein</fullName>
    </submittedName>
</protein>
<dbReference type="GO" id="GO:0006950">
    <property type="term" value="P:response to stress"/>
    <property type="evidence" value="ECO:0007669"/>
    <property type="project" value="TreeGrafter"/>
</dbReference>
<feature type="region of interest" description="Disordered" evidence="1">
    <location>
        <begin position="63"/>
        <end position="83"/>
    </location>
</feature>
<keyword evidence="3" id="KW-1185">Reference proteome</keyword>